<evidence type="ECO:0000313" key="2">
    <source>
        <dbReference type="EMBL" id="TXC91366.1"/>
    </source>
</evidence>
<evidence type="ECO:0000256" key="1">
    <source>
        <dbReference type="SAM" id="SignalP"/>
    </source>
</evidence>
<sequence length="231" mass="26434">MKKKFVPFLMVSALTFGFISVESAFAAEEIPPSELKQHSEEVHNHDKDHGMKLEYLQKRAEELGITTEGKDKKQLLKEIHEKIVIEKAKQLGINTDGKDVDALAKEVYETLVIKKAKELSINTEGKNIDELSKEVFEASVMKDAEELGIETDGKDLKELAIAVRDKKVKQTAEKLGMDVTDLSTREIMHEIFENHAEEAKKQKLFPFDGENDFHFGMHKGRFHKDKHHHKE</sequence>
<dbReference type="EMBL" id="VOQF01000005">
    <property type="protein sequence ID" value="TXC91366.1"/>
    <property type="molecule type" value="Genomic_DNA"/>
</dbReference>
<feature type="signal peptide" evidence="1">
    <location>
        <begin position="1"/>
        <end position="26"/>
    </location>
</feature>
<protein>
    <recommendedName>
        <fullName evidence="4">Transporter</fullName>
    </recommendedName>
</protein>
<keyword evidence="1" id="KW-0732">Signal</keyword>
<dbReference type="Proteomes" id="UP000321363">
    <property type="component" value="Unassembled WGS sequence"/>
</dbReference>
<name>A0A5C6W1Y9_9BACI</name>
<proteinExistence type="predicted"/>
<gene>
    <name evidence="2" type="ORF">FS935_10785</name>
</gene>
<dbReference type="RefSeq" id="WP_146948400.1">
    <property type="nucleotide sequence ID" value="NZ_VOQF01000005.1"/>
</dbReference>
<accession>A0A5C6W1Y9</accession>
<reference evidence="2 3" key="1">
    <citation type="journal article" date="2005" name="Int. J. Syst. Evol. Microbiol.">
        <title>Bacillus litoralis sp. nov., isolated from a tidal flat of the Yellow Sea in Korea.</title>
        <authorList>
            <person name="Yoon J.H."/>
            <person name="Oh T.K."/>
        </authorList>
    </citation>
    <scope>NUCLEOTIDE SEQUENCE [LARGE SCALE GENOMIC DNA]</scope>
    <source>
        <strain evidence="2 3">SW-211</strain>
    </source>
</reference>
<dbReference type="AlphaFoldDB" id="A0A5C6W1Y9"/>
<organism evidence="2 3">
    <name type="scientific">Metabacillus litoralis</name>
    <dbReference type="NCBI Taxonomy" id="152268"/>
    <lineage>
        <taxon>Bacteria</taxon>
        <taxon>Bacillati</taxon>
        <taxon>Bacillota</taxon>
        <taxon>Bacilli</taxon>
        <taxon>Bacillales</taxon>
        <taxon>Bacillaceae</taxon>
        <taxon>Metabacillus</taxon>
    </lineage>
</organism>
<comment type="caution">
    <text evidence="2">The sequence shown here is derived from an EMBL/GenBank/DDBJ whole genome shotgun (WGS) entry which is preliminary data.</text>
</comment>
<dbReference type="OrthoDB" id="2888727at2"/>
<keyword evidence="3" id="KW-1185">Reference proteome</keyword>
<feature type="chain" id="PRO_5022922559" description="Transporter" evidence="1">
    <location>
        <begin position="27"/>
        <end position="231"/>
    </location>
</feature>
<evidence type="ECO:0000313" key="3">
    <source>
        <dbReference type="Proteomes" id="UP000321363"/>
    </source>
</evidence>
<evidence type="ECO:0008006" key="4">
    <source>
        <dbReference type="Google" id="ProtNLM"/>
    </source>
</evidence>